<organism evidence="7 8">
    <name type="scientific">Pichia membranifaciens NRRL Y-2026</name>
    <dbReference type="NCBI Taxonomy" id="763406"/>
    <lineage>
        <taxon>Eukaryota</taxon>
        <taxon>Fungi</taxon>
        <taxon>Dikarya</taxon>
        <taxon>Ascomycota</taxon>
        <taxon>Saccharomycotina</taxon>
        <taxon>Pichiomycetes</taxon>
        <taxon>Pichiales</taxon>
        <taxon>Pichiaceae</taxon>
        <taxon>Pichia</taxon>
    </lineage>
</organism>
<dbReference type="RefSeq" id="XP_019018820.1">
    <property type="nucleotide sequence ID" value="XM_019163996.1"/>
</dbReference>
<keyword evidence="8" id="KW-1185">Reference proteome</keyword>
<feature type="compositionally biased region" description="Low complexity" evidence="4">
    <location>
        <begin position="20"/>
        <end position="34"/>
    </location>
</feature>
<dbReference type="PANTHER" id="PTHR22731:SF3">
    <property type="entry name" value="RIBONUCLEASES P_MRP PROTEIN SUBUNIT POP1"/>
    <property type="match status" value="1"/>
</dbReference>
<dbReference type="Pfam" id="PF06978">
    <property type="entry name" value="POP1_N"/>
    <property type="match status" value="1"/>
</dbReference>
<reference evidence="7 8" key="1">
    <citation type="journal article" date="2016" name="Proc. Natl. Acad. Sci. U.S.A.">
        <title>Comparative genomics of biotechnologically important yeasts.</title>
        <authorList>
            <person name="Riley R."/>
            <person name="Haridas S."/>
            <person name="Wolfe K.H."/>
            <person name="Lopes M.R."/>
            <person name="Hittinger C.T."/>
            <person name="Goeker M."/>
            <person name="Salamov A.A."/>
            <person name="Wisecaver J.H."/>
            <person name="Long T.M."/>
            <person name="Calvey C.H."/>
            <person name="Aerts A.L."/>
            <person name="Barry K.W."/>
            <person name="Choi C."/>
            <person name="Clum A."/>
            <person name="Coughlan A.Y."/>
            <person name="Deshpande S."/>
            <person name="Douglass A.P."/>
            <person name="Hanson S.J."/>
            <person name="Klenk H.-P."/>
            <person name="LaButti K.M."/>
            <person name="Lapidus A."/>
            <person name="Lindquist E.A."/>
            <person name="Lipzen A.M."/>
            <person name="Meier-Kolthoff J.P."/>
            <person name="Ohm R.A."/>
            <person name="Otillar R.P."/>
            <person name="Pangilinan J.L."/>
            <person name="Peng Y."/>
            <person name="Rokas A."/>
            <person name="Rosa C.A."/>
            <person name="Scheuner C."/>
            <person name="Sibirny A.A."/>
            <person name="Slot J.C."/>
            <person name="Stielow J.B."/>
            <person name="Sun H."/>
            <person name="Kurtzman C.P."/>
            <person name="Blackwell M."/>
            <person name="Grigoriev I.V."/>
            <person name="Jeffries T.W."/>
        </authorList>
    </citation>
    <scope>NUCLEOTIDE SEQUENCE [LARGE SCALE GENOMIC DNA]</scope>
    <source>
        <strain evidence="7 8">NRRL Y-2026</strain>
    </source>
</reference>
<sequence>MQSLPKKPSTGGSVAGGGKNNTTSNTASNNNPTSKRTKLYNSRQIRTQIQDESFTNPPKGGTTAQQLRKMLSNGSMIPNKLSIPDYLSAREFEIRALDSAMIKSKNSGASRVFQTLPRTLRRRTASHNVRRIPKRMRRKALREMGLQSKAGSATTTLGTKGVTVMGKPIKPKIGRGRKRWALIRKMKLLKYAAKWKIKGRLPNSQWISVSQINLRKKLKLLKKDLKLLDEKHDPEEAENSNSHKWVKHDVTKIKKLAFNIHNQLGSYDNTSVNKLSKIGKLTSVQYATRQKNFKWLPTHIWHAKRAKMMKRWEWTIPLEPTQRCYRSTSRASRLKGAVVSDTSYIGSLVINAYSKGSMEKVLKYISVITKNKVKIYESCLSKGIAWEGYVYDLHDSGDPIGRMTLVFVENSLQNTFRVMARLHPSIFSTVFSQLVGNLEGVEEVTIHDCKYSIGSIDLTGPKSLTALQSILQCRQENDSQFESFLKLHKLNDLTSVPENTIFTFNVCDPRFKTKPVIPAKSKINYDDQLDILIALKSKKKKSLSDDILNPESRAQTYDNQMSLKELGKRRNLHPGEAIPIKENDASICVMLIKSYEQWTILLPWFWVVPFWYSLVHVPHVQFGGFKQSEQLRLERKLLGWSDMVFTTNGYVQCELEREQAERKWEKKPKSKRVTYAKLKVDGLGSGETLSPFGLDWRGLQVIRLVTKKLKLEGNLGGMKNKQNNRIVTDDKLNIVPQTLSDLPIAVKAIQAAEQQLKKQNLHSVLLQYKPITLATNITTGIDHRKLTFNIKQLPALAVTPIYLTCVGKGNVVSNARIYEVNKKYENFWKETASGVVTNIRGNSVRVGSVAEAEKLYPKLHNVVGLVSSATFSLVEGKSISIGFVDSDAIDGDVSGYFLVRNVASTSYILMHWNCINMAR</sequence>
<dbReference type="GeneID" id="30180683"/>
<dbReference type="GO" id="GO:0005655">
    <property type="term" value="C:nucleolar ribonuclease P complex"/>
    <property type="evidence" value="ECO:0007669"/>
    <property type="project" value="InterPro"/>
</dbReference>
<evidence type="ECO:0000313" key="7">
    <source>
        <dbReference type="EMBL" id="ODQ47707.1"/>
    </source>
</evidence>
<feature type="region of interest" description="Disordered" evidence="4">
    <location>
        <begin position="1"/>
        <end position="42"/>
    </location>
</feature>
<dbReference type="GO" id="GO:0000172">
    <property type="term" value="C:ribonuclease MRP complex"/>
    <property type="evidence" value="ECO:0007669"/>
    <property type="project" value="InterPro"/>
</dbReference>
<accession>A0A1E3NNQ5</accession>
<dbReference type="OrthoDB" id="442863at2759"/>
<feature type="domain" description="POPLD" evidence="6">
    <location>
        <begin position="597"/>
        <end position="696"/>
    </location>
</feature>
<dbReference type="Proteomes" id="UP000094455">
    <property type="component" value="Unassembled WGS sequence"/>
</dbReference>
<keyword evidence="3" id="KW-0539">Nucleus</keyword>
<dbReference type="InterPro" id="IPR039182">
    <property type="entry name" value="Pop1"/>
</dbReference>
<gene>
    <name evidence="7" type="ORF">PICMEDRAFT_71746</name>
</gene>
<keyword evidence="2" id="KW-0819">tRNA processing</keyword>
<evidence type="ECO:0000256" key="2">
    <source>
        <dbReference type="ARBA" id="ARBA00022694"/>
    </source>
</evidence>
<dbReference type="PANTHER" id="PTHR22731">
    <property type="entry name" value="RIBONUCLEASES P/MRP PROTEIN SUBUNIT POP1"/>
    <property type="match status" value="1"/>
</dbReference>
<dbReference type="GO" id="GO:0001682">
    <property type="term" value="P:tRNA 5'-leader removal"/>
    <property type="evidence" value="ECO:0007669"/>
    <property type="project" value="InterPro"/>
</dbReference>
<evidence type="ECO:0000259" key="6">
    <source>
        <dbReference type="Pfam" id="PF08170"/>
    </source>
</evidence>
<dbReference type="AlphaFoldDB" id="A0A1E3NNQ5"/>
<evidence type="ECO:0000313" key="8">
    <source>
        <dbReference type="Proteomes" id="UP000094455"/>
    </source>
</evidence>
<comment type="subcellular location">
    <subcellularLocation>
        <location evidence="1">Nucleus</location>
    </subcellularLocation>
</comment>
<feature type="domain" description="Pop1 N-terminal" evidence="5">
    <location>
        <begin position="86"/>
        <end position="351"/>
    </location>
</feature>
<dbReference type="Pfam" id="PF08170">
    <property type="entry name" value="POPLD"/>
    <property type="match status" value="1"/>
</dbReference>
<evidence type="ECO:0000256" key="4">
    <source>
        <dbReference type="SAM" id="MobiDB-lite"/>
    </source>
</evidence>
<evidence type="ECO:0000256" key="1">
    <source>
        <dbReference type="ARBA" id="ARBA00004123"/>
    </source>
</evidence>
<proteinExistence type="predicted"/>
<evidence type="ECO:0000259" key="5">
    <source>
        <dbReference type="Pfam" id="PF06978"/>
    </source>
</evidence>
<dbReference type="STRING" id="763406.A0A1E3NNQ5"/>
<evidence type="ECO:0008006" key="9">
    <source>
        <dbReference type="Google" id="ProtNLM"/>
    </source>
</evidence>
<dbReference type="EMBL" id="KV454002">
    <property type="protein sequence ID" value="ODQ47707.1"/>
    <property type="molecule type" value="Genomic_DNA"/>
</dbReference>
<protein>
    <recommendedName>
        <fullName evidence="9">Pop1 N-terminal domain-containing protein</fullName>
    </recommendedName>
</protein>
<dbReference type="InterPro" id="IPR009723">
    <property type="entry name" value="Pop1_N"/>
</dbReference>
<dbReference type="InterPro" id="IPR012590">
    <property type="entry name" value="POPLD_dom"/>
</dbReference>
<name>A0A1E3NNQ5_9ASCO</name>
<evidence type="ECO:0000256" key="3">
    <source>
        <dbReference type="ARBA" id="ARBA00023242"/>
    </source>
</evidence>